<evidence type="ECO:0000313" key="3">
    <source>
        <dbReference type="Proteomes" id="UP000185772"/>
    </source>
</evidence>
<dbReference type="RefSeq" id="WP_075371411.1">
    <property type="nucleotide sequence ID" value="NZ_MSKM01000059.1"/>
</dbReference>
<evidence type="ECO:0000256" key="1">
    <source>
        <dbReference type="SAM" id="MobiDB-lite"/>
    </source>
</evidence>
<feature type="region of interest" description="Disordered" evidence="1">
    <location>
        <begin position="1"/>
        <end position="21"/>
    </location>
</feature>
<feature type="compositionally biased region" description="Basic and acidic residues" evidence="1">
    <location>
        <begin position="96"/>
        <end position="106"/>
    </location>
</feature>
<dbReference type="EMBL" id="MSKM01000059">
    <property type="protein sequence ID" value="OLO51154.1"/>
    <property type="molecule type" value="Genomic_DNA"/>
</dbReference>
<reference evidence="2 3" key="1">
    <citation type="submission" date="2016-12" db="EMBL/GenBank/DDBJ databases">
        <title>Genomic comparison of strains in the 'Actinomyces naeslundii' group.</title>
        <authorList>
            <person name="Mughal S.R."/>
            <person name="Do T."/>
            <person name="Gilbert S.C."/>
            <person name="Witherden E.A."/>
            <person name="Didelot X."/>
            <person name="Beighton D."/>
        </authorList>
    </citation>
    <scope>NUCLEOTIDE SEQUENCE [LARGE SCALE GENOMIC DNA]</scope>
    <source>
        <strain evidence="2 3">MMRCO6-1</strain>
    </source>
</reference>
<proteinExistence type="predicted"/>
<feature type="compositionally biased region" description="Basic and acidic residues" evidence="1">
    <location>
        <begin position="67"/>
        <end position="76"/>
    </location>
</feature>
<dbReference type="AlphaFoldDB" id="A0A1Q8VSU7"/>
<feature type="region of interest" description="Disordered" evidence="1">
    <location>
        <begin position="43"/>
        <end position="106"/>
    </location>
</feature>
<dbReference type="Proteomes" id="UP000185772">
    <property type="component" value="Unassembled WGS sequence"/>
</dbReference>
<gene>
    <name evidence="2" type="ORF">BKH27_12855</name>
</gene>
<organism evidence="2 3">
    <name type="scientific">Actinomyces oris</name>
    <dbReference type="NCBI Taxonomy" id="544580"/>
    <lineage>
        <taxon>Bacteria</taxon>
        <taxon>Bacillati</taxon>
        <taxon>Actinomycetota</taxon>
        <taxon>Actinomycetes</taxon>
        <taxon>Actinomycetales</taxon>
        <taxon>Actinomycetaceae</taxon>
        <taxon>Actinomyces</taxon>
    </lineage>
</organism>
<evidence type="ECO:0000313" key="2">
    <source>
        <dbReference type="EMBL" id="OLO51154.1"/>
    </source>
</evidence>
<sequence>MRGRNNAGAGDIAAKVKGDENGRFEELGWARSFDTSGTVTRTYTWKVGEEPPQIDMDSYDGSGGGRNDPDTGDERGGMTQKGGMRYPRAEPSPPDKVNRYPDGRKY</sequence>
<name>A0A1Q8VSU7_9ACTO</name>
<comment type="caution">
    <text evidence="2">The sequence shown here is derived from an EMBL/GenBank/DDBJ whole genome shotgun (WGS) entry which is preliminary data.</text>
</comment>
<accession>A0A1Q8VSU7</accession>
<protein>
    <submittedName>
        <fullName evidence="2">Uncharacterized protein</fullName>
    </submittedName>
</protein>